<evidence type="ECO:0000313" key="1">
    <source>
        <dbReference type="EMBL" id="KAH6931536.1"/>
    </source>
</evidence>
<dbReference type="EMBL" id="CM023485">
    <property type="protein sequence ID" value="KAH6931536.1"/>
    <property type="molecule type" value="Genomic_DNA"/>
</dbReference>
<accession>A0ACB7SC75</accession>
<evidence type="ECO:0000313" key="2">
    <source>
        <dbReference type="Proteomes" id="UP000821845"/>
    </source>
</evidence>
<gene>
    <name evidence="1" type="ORF">HPB50_025139</name>
</gene>
<comment type="caution">
    <text evidence="1">The sequence shown here is derived from an EMBL/GenBank/DDBJ whole genome shotgun (WGS) entry which is preliminary data.</text>
</comment>
<proteinExistence type="predicted"/>
<protein>
    <submittedName>
        <fullName evidence="1">Uncharacterized protein</fullName>
    </submittedName>
</protein>
<name>A0ACB7SC75_HYAAI</name>
<sequence length="191" mass="21190">MATDYDNETRALGVPQTSGTPFPSAAGDFRPTASVHVATVHTGCLPMGMPSGSYVLPPRCIDQYRNMTVGSPSTPPEYYVARASTRRPPMNRVARYCGCLGVESGPAAASHDRRVHRTISGRHLLLDATGGQNTSSHDLRSNEPRRQPEKLSTKLSYEHPYLHDARRCSVVLVLQRYRLHQVDFPAPKMYR</sequence>
<reference evidence="1" key="1">
    <citation type="submission" date="2020-05" db="EMBL/GenBank/DDBJ databases">
        <title>Large-scale comparative analyses of tick genomes elucidate their genetic diversity and vector capacities.</title>
        <authorList>
            <person name="Jia N."/>
            <person name="Wang J."/>
            <person name="Shi W."/>
            <person name="Du L."/>
            <person name="Sun Y."/>
            <person name="Zhan W."/>
            <person name="Jiang J."/>
            <person name="Wang Q."/>
            <person name="Zhang B."/>
            <person name="Ji P."/>
            <person name="Sakyi L.B."/>
            <person name="Cui X."/>
            <person name="Yuan T."/>
            <person name="Jiang B."/>
            <person name="Yang W."/>
            <person name="Lam T.T.-Y."/>
            <person name="Chang Q."/>
            <person name="Ding S."/>
            <person name="Wang X."/>
            <person name="Zhu J."/>
            <person name="Ruan X."/>
            <person name="Zhao L."/>
            <person name="Wei J."/>
            <person name="Que T."/>
            <person name="Du C."/>
            <person name="Cheng J."/>
            <person name="Dai P."/>
            <person name="Han X."/>
            <person name="Huang E."/>
            <person name="Gao Y."/>
            <person name="Liu J."/>
            <person name="Shao H."/>
            <person name="Ye R."/>
            <person name="Li L."/>
            <person name="Wei W."/>
            <person name="Wang X."/>
            <person name="Wang C."/>
            <person name="Yang T."/>
            <person name="Huo Q."/>
            <person name="Li W."/>
            <person name="Guo W."/>
            <person name="Chen H."/>
            <person name="Zhou L."/>
            <person name="Ni X."/>
            <person name="Tian J."/>
            <person name="Zhou Y."/>
            <person name="Sheng Y."/>
            <person name="Liu T."/>
            <person name="Pan Y."/>
            <person name="Xia L."/>
            <person name="Li J."/>
            <person name="Zhao F."/>
            <person name="Cao W."/>
        </authorList>
    </citation>
    <scope>NUCLEOTIDE SEQUENCE</scope>
    <source>
        <strain evidence="1">Hyas-2018</strain>
    </source>
</reference>
<dbReference type="Proteomes" id="UP000821845">
    <property type="component" value="Chromosome 5"/>
</dbReference>
<keyword evidence="2" id="KW-1185">Reference proteome</keyword>
<organism evidence="1 2">
    <name type="scientific">Hyalomma asiaticum</name>
    <name type="common">Tick</name>
    <dbReference type="NCBI Taxonomy" id="266040"/>
    <lineage>
        <taxon>Eukaryota</taxon>
        <taxon>Metazoa</taxon>
        <taxon>Ecdysozoa</taxon>
        <taxon>Arthropoda</taxon>
        <taxon>Chelicerata</taxon>
        <taxon>Arachnida</taxon>
        <taxon>Acari</taxon>
        <taxon>Parasitiformes</taxon>
        <taxon>Ixodida</taxon>
        <taxon>Ixodoidea</taxon>
        <taxon>Ixodidae</taxon>
        <taxon>Hyalomminae</taxon>
        <taxon>Hyalomma</taxon>
    </lineage>
</organism>